<evidence type="ECO:0000256" key="1">
    <source>
        <dbReference type="ARBA" id="ARBA00022694"/>
    </source>
</evidence>
<accession>A0A7Y0F3I1</accession>
<gene>
    <name evidence="6" type="primary">tadA</name>
    <name evidence="8" type="ORF">G1C96_1857</name>
</gene>
<reference evidence="8 9" key="1">
    <citation type="submission" date="2020-02" db="EMBL/GenBank/DDBJ databases">
        <title>Characterization of phylogenetic diversity of novel bifidobacterial species isolated in Czech ZOOs.</title>
        <authorList>
            <person name="Lugli G.A."/>
            <person name="Vera N.B."/>
            <person name="Ventura M."/>
        </authorList>
    </citation>
    <scope>NUCLEOTIDE SEQUENCE [LARGE SCALE GENOMIC DNA]</scope>
    <source>
        <strain evidence="8 9">DSM 109958</strain>
    </source>
</reference>
<dbReference type="GO" id="GO:0008270">
    <property type="term" value="F:zinc ion binding"/>
    <property type="evidence" value="ECO:0007669"/>
    <property type="project" value="UniProtKB-UniRule"/>
</dbReference>
<dbReference type="PANTHER" id="PTHR11079">
    <property type="entry name" value="CYTOSINE DEAMINASE FAMILY MEMBER"/>
    <property type="match status" value="1"/>
</dbReference>
<keyword evidence="4 6" id="KW-0862">Zinc</keyword>
<dbReference type="Gene3D" id="3.40.140.10">
    <property type="entry name" value="Cytidine Deaminase, domain 2"/>
    <property type="match status" value="1"/>
</dbReference>
<feature type="binding site" evidence="6">
    <location>
        <position position="103"/>
    </location>
    <ligand>
        <name>Zn(2+)</name>
        <dbReference type="ChEBI" id="CHEBI:29105"/>
        <note>catalytic</note>
    </ligand>
</feature>
<dbReference type="Pfam" id="PF00383">
    <property type="entry name" value="dCMP_cyt_deam_1"/>
    <property type="match status" value="1"/>
</dbReference>
<evidence type="ECO:0000256" key="4">
    <source>
        <dbReference type="ARBA" id="ARBA00022833"/>
    </source>
</evidence>
<feature type="binding site" evidence="6">
    <location>
        <position position="70"/>
    </location>
    <ligand>
        <name>Zn(2+)</name>
        <dbReference type="ChEBI" id="CHEBI:29105"/>
        <note>catalytic</note>
    </ligand>
</feature>
<sequence length="166" mass="17379">MGRAEGPHLPGATVTVMMNNVEAMQAALDLAVRAAHAGDVPVGALVLGPDGGVIGRGFNTREAHGDPLAHAEIIAMREAAESRGDWNLADCTLVVTLEPCPMCAGACLQTRIGRIVFGAWDAKLGACGSVWDIPRDPHVGHTPEVYGGVLEARCAQVLADFFASRR</sequence>
<dbReference type="EMBL" id="JAAIIH010000021">
    <property type="protein sequence ID" value="NMN01271.1"/>
    <property type="molecule type" value="Genomic_DNA"/>
</dbReference>
<feature type="binding site" evidence="6">
    <location>
        <position position="100"/>
    </location>
    <ligand>
        <name>Zn(2+)</name>
        <dbReference type="ChEBI" id="CHEBI:29105"/>
        <note>catalytic</note>
    </ligand>
</feature>
<dbReference type="InterPro" id="IPR016193">
    <property type="entry name" value="Cytidine_deaminase-like"/>
</dbReference>
<dbReference type="CDD" id="cd01285">
    <property type="entry name" value="nucleoside_deaminase"/>
    <property type="match status" value="1"/>
</dbReference>
<dbReference type="GO" id="GO:0002100">
    <property type="term" value="P:tRNA wobble adenosine to inosine editing"/>
    <property type="evidence" value="ECO:0007669"/>
    <property type="project" value="UniProtKB-UniRule"/>
</dbReference>
<keyword evidence="9" id="KW-1185">Reference proteome</keyword>
<evidence type="ECO:0000256" key="2">
    <source>
        <dbReference type="ARBA" id="ARBA00022723"/>
    </source>
</evidence>
<keyword evidence="3 6" id="KW-0378">Hydrolase</keyword>
<comment type="subunit">
    <text evidence="6">Homodimer.</text>
</comment>
<feature type="active site" description="Proton donor" evidence="6">
    <location>
        <position position="72"/>
    </location>
</feature>
<evidence type="ECO:0000313" key="8">
    <source>
        <dbReference type="EMBL" id="NMN01271.1"/>
    </source>
</evidence>
<dbReference type="SUPFAM" id="SSF53927">
    <property type="entry name" value="Cytidine deaminase-like"/>
    <property type="match status" value="1"/>
</dbReference>
<evidence type="ECO:0000256" key="6">
    <source>
        <dbReference type="HAMAP-Rule" id="MF_00972"/>
    </source>
</evidence>
<keyword evidence="1 6" id="KW-0819">tRNA processing</keyword>
<evidence type="ECO:0000256" key="5">
    <source>
        <dbReference type="ARBA" id="ARBA00048045"/>
    </source>
</evidence>
<comment type="caution">
    <text evidence="8">The sequence shown here is derived from an EMBL/GenBank/DDBJ whole genome shotgun (WGS) entry which is preliminary data.</text>
</comment>
<organism evidence="8 9">
    <name type="scientific">Bifidobacterium moraviense</name>
    <dbReference type="NCBI Taxonomy" id="2675323"/>
    <lineage>
        <taxon>Bacteria</taxon>
        <taxon>Bacillati</taxon>
        <taxon>Actinomycetota</taxon>
        <taxon>Actinomycetes</taxon>
        <taxon>Bifidobacteriales</taxon>
        <taxon>Bifidobacteriaceae</taxon>
        <taxon>Bifidobacterium</taxon>
    </lineage>
</organism>
<evidence type="ECO:0000313" key="9">
    <source>
        <dbReference type="Proteomes" id="UP000588277"/>
    </source>
</evidence>
<comment type="function">
    <text evidence="6">Catalyzes the deamination of adenosine to inosine at the wobble position 34 of tRNA(Arg2).</text>
</comment>
<proteinExistence type="inferred from homology"/>
<protein>
    <recommendedName>
        <fullName evidence="6">tRNA-specific adenosine deaminase</fullName>
        <ecNumber evidence="6">3.5.4.33</ecNumber>
    </recommendedName>
</protein>
<dbReference type="GO" id="GO:0052717">
    <property type="term" value="F:tRNA-specific adenosine-34 deaminase activity"/>
    <property type="evidence" value="ECO:0007669"/>
    <property type="project" value="UniProtKB-UniRule"/>
</dbReference>
<dbReference type="AlphaFoldDB" id="A0A7Y0F3I1"/>
<evidence type="ECO:0000256" key="3">
    <source>
        <dbReference type="ARBA" id="ARBA00022801"/>
    </source>
</evidence>
<evidence type="ECO:0000259" key="7">
    <source>
        <dbReference type="PROSITE" id="PS51747"/>
    </source>
</evidence>
<dbReference type="InterPro" id="IPR002125">
    <property type="entry name" value="CMP_dCMP_dom"/>
</dbReference>
<dbReference type="EC" id="3.5.4.33" evidence="6"/>
<dbReference type="InterPro" id="IPR028883">
    <property type="entry name" value="tRNA_aden_deaminase"/>
</dbReference>
<dbReference type="PROSITE" id="PS51747">
    <property type="entry name" value="CYT_DCMP_DEAMINASES_2"/>
    <property type="match status" value="1"/>
</dbReference>
<comment type="cofactor">
    <cofactor evidence="6">
        <name>Zn(2+)</name>
        <dbReference type="ChEBI" id="CHEBI:29105"/>
    </cofactor>
    <text evidence="6">Binds 1 zinc ion per subunit.</text>
</comment>
<dbReference type="Proteomes" id="UP000588277">
    <property type="component" value="Unassembled WGS sequence"/>
</dbReference>
<feature type="domain" description="CMP/dCMP-type deaminase" evidence="7">
    <location>
        <begin position="18"/>
        <end position="131"/>
    </location>
</feature>
<dbReference type="PANTHER" id="PTHR11079:SF202">
    <property type="entry name" value="TRNA-SPECIFIC ADENOSINE DEAMINASE"/>
    <property type="match status" value="1"/>
</dbReference>
<comment type="catalytic activity">
    <reaction evidence="5 6">
        <text>adenosine(34) in tRNA + H2O + H(+) = inosine(34) in tRNA + NH4(+)</text>
        <dbReference type="Rhea" id="RHEA:43168"/>
        <dbReference type="Rhea" id="RHEA-COMP:10373"/>
        <dbReference type="Rhea" id="RHEA-COMP:10374"/>
        <dbReference type="ChEBI" id="CHEBI:15377"/>
        <dbReference type="ChEBI" id="CHEBI:15378"/>
        <dbReference type="ChEBI" id="CHEBI:28938"/>
        <dbReference type="ChEBI" id="CHEBI:74411"/>
        <dbReference type="ChEBI" id="CHEBI:82852"/>
        <dbReference type="EC" id="3.5.4.33"/>
    </reaction>
</comment>
<dbReference type="HAMAP" id="MF_00972">
    <property type="entry name" value="tRNA_aden_deaminase"/>
    <property type="match status" value="1"/>
</dbReference>
<name>A0A7Y0F3I1_9BIFI</name>
<comment type="similarity">
    <text evidence="6">Belongs to the cytidine and deoxycytidylate deaminase family.</text>
</comment>
<keyword evidence="2 6" id="KW-0479">Metal-binding</keyword>